<dbReference type="SUPFAM" id="SSF55073">
    <property type="entry name" value="Nucleotide cyclase"/>
    <property type="match status" value="1"/>
</dbReference>
<dbReference type="InterPro" id="IPR043128">
    <property type="entry name" value="Rev_trsase/Diguanyl_cyclase"/>
</dbReference>
<dbReference type="PROSITE" id="PS50110">
    <property type="entry name" value="RESPONSE_REGULATORY"/>
    <property type="match status" value="1"/>
</dbReference>
<dbReference type="CDD" id="cd01949">
    <property type="entry name" value="GGDEF"/>
    <property type="match status" value="1"/>
</dbReference>
<dbReference type="GO" id="GO:1902201">
    <property type="term" value="P:negative regulation of bacterial-type flagellum-dependent cell motility"/>
    <property type="evidence" value="ECO:0007669"/>
    <property type="project" value="TreeGrafter"/>
</dbReference>
<dbReference type="GO" id="GO:0005886">
    <property type="term" value="C:plasma membrane"/>
    <property type="evidence" value="ECO:0007669"/>
    <property type="project" value="TreeGrafter"/>
</dbReference>
<gene>
    <name evidence="3" type="ORF">MGWOODY_Tha2878</name>
</gene>
<dbReference type="Pfam" id="PF00072">
    <property type="entry name" value="Response_reg"/>
    <property type="match status" value="1"/>
</dbReference>
<dbReference type="NCBIfam" id="TIGR00254">
    <property type="entry name" value="GGDEF"/>
    <property type="match status" value="1"/>
</dbReference>
<dbReference type="InterPro" id="IPR050469">
    <property type="entry name" value="Diguanylate_Cyclase"/>
</dbReference>
<name>A0A161JP20_9ZZZZ</name>
<dbReference type="SMART" id="SM00267">
    <property type="entry name" value="GGDEF"/>
    <property type="match status" value="1"/>
</dbReference>
<feature type="domain" description="GGDEF" evidence="2">
    <location>
        <begin position="165"/>
        <end position="294"/>
    </location>
</feature>
<dbReference type="GO" id="GO:0043709">
    <property type="term" value="P:cell adhesion involved in single-species biofilm formation"/>
    <property type="evidence" value="ECO:0007669"/>
    <property type="project" value="TreeGrafter"/>
</dbReference>
<protein>
    <submittedName>
        <fullName evidence="3">Response regulator</fullName>
    </submittedName>
</protein>
<dbReference type="AlphaFoldDB" id="A0A161JP20"/>
<dbReference type="FunFam" id="3.30.70.270:FF:000001">
    <property type="entry name" value="Diguanylate cyclase domain protein"/>
    <property type="match status" value="1"/>
</dbReference>
<proteinExistence type="predicted"/>
<dbReference type="SMART" id="SM00448">
    <property type="entry name" value="REC"/>
    <property type="match status" value="1"/>
</dbReference>
<dbReference type="CDD" id="cd19920">
    <property type="entry name" value="REC_PA4781-like"/>
    <property type="match status" value="1"/>
</dbReference>
<dbReference type="InterPro" id="IPR029787">
    <property type="entry name" value="Nucleotide_cyclase"/>
</dbReference>
<dbReference type="PANTHER" id="PTHR45138">
    <property type="entry name" value="REGULATORY COMPONENTS OF SENSORY TRANSDUCTION SYSTEM"/>
    <property type="match status" value="1"/>
</dbReference>
<evidence type="ECO:0000259" key="1">
    <source>
        <dbReference type="PROSITE" id="PS50110"/>
    </source>
</evidence>
<dbReference type="InterPro" id="IPR001789">
    <property type="entry name" value="Sig_transdc_resp-reg_receiver"/>
</dbReference>
<dbReference type="EMBL" id="CZQC01000071">
    <property type="protein sequence ID" value="CUS42802.1"/>
    <property type="molecule type" value="Genomic_DNA"/>
</dbReference>
<dbReference type="Gene3D" id="3.40.50.2300">
    <property type="match status" value="1"/>
</dbReference>
<dbReference type="PANTHER" id="PTHR45138:SF9">
    <property type="entry name" value="DIGUANYLATE CYCLASE DGCM-RELATED"/>
    <property type="match status" value="1"/>
</dbReference>
<dbReference type="InterPro" id="IPR011006">
    <property type="entry name" value="CheY-like_superfamily"/>
</dbReference>
<dbReference type="SUPFAM" id="SSF52172">
    <property type="entry name" value="CheY-like"/>
    <property type="match status" value="1"/>
</dbReference>
<evidence type="ECO:0000259" key="2">
    <source>
        <dbReference type="PROSITE" id="PS50887"/>
    </source>
</evidence>
<dbReference type="InterPro" id="IPR000160">
    <property type="entry name" value="GGDEF_dom"/>
</dbReference>
<dbReference type="GO" id="GO:0000160">
    <property type="term" value="P:phosphorelay signal transduction system"/>
    <property type="evidence" value="ECO:0007669"/>
    <property type="project" value="InterPro"/>
</dbReference>
<feature type="domain" description="Response regulatory" evidence="1">
    <location>
        <begin position="7"/>
        <end position="122"/>
    </location>
</feature>
<reference evidence="3" key="1">
    <citation type="submission" date="2015-10" db="EMBL/GenBank/DDBJ databases">
        <authorList>
            <person name="Gilbert D.G."/>
        </authorList>
    </citation>
    <scope>NUCLEOTIDE SEQUENCE</scope>
</reference>
<organism evidence="3">
    <name type="scientific">hydrothermal vent metagenome</name>
    <dbReference type="NCBI Taxonomy" id="652676"/>
    <lineage>
        <taxon>unclassified sequences</taxon>
        <taxon>metagenomes</taxon>
        <taxon>ecological metagenomes</taxon>
    </lineage>
</organism>
<dbReference type="Pfam" id="PF00990">
    <property type="entry name" value="GGDEF"/>
    <property type="match status" value="1"/>
</dbReference>
<dbReference type="Gene3D" id="3.30.70.270">
    <property type="match status" value="1"/>
</dbReference>
<sequence length="298" mass="33417">MTKAKATVLIVDDSTTNLQVMAAILEQRYQVKAATSGEQCIAIATKHKPDLILLDVVMPDMDGFAVCRKLKSLPETKSIPIIFVTGRDEVNDEEQGLRLGAVDYITKPIRPLILSARVDTHITLKQQQDKLHELAMIDQLTGLTNRHYMLEVVGQKLARSRRHKTPLSILLIDIDHFKSINDTRGHLTGDLVLRQLGEFLKDQFRVEDSITRFGGEEFLVILEPCNEEQAIAKAEEIRKDIEKLQPANIDITVSIGVAQLSNRDLRFDQLIKRADKALYEAKGKGRNCTVLSSLPKAS</sequence>
<dbReference type="PROSITE" id="PS50887">
    <property type="entry name" value="GGDEF"/>
    <property type="match status" value="1"/>
</dbReference>
<dbReference type="GO" id="GO:0052621">
    <property type="term" value="F:diguanylate cyclase activity"/>
    <property type="evidence" value="ECO:0007669"/>
    <property type="project" value="TreeGrafter"/>
</dbReference>
<evidence type="ECO:0000313" key="3">
    <source>
        <dbReference type="EMBL" id="CUS42802.1"/>
    </source>
</evidence>
<accession>A0A161JP20</accession>